<dbReference type="Pfam" id="PF19119">
    <property type="entry name" value="DUF5803"/>
    <property type="match status" value="1"/>
</dbReference>
<evidence type="ECO:0000313" key="3">
    <source>
        <dbReference type="Proteomes" id="UP000308037"/>
    </source>
</evidence>
<dbReference type="AlphaFoldDB" id="A0A4U5JKG4"/>
<evidence type="ECO:0000313" key="2">
    <source>
        <dbReference type="EMBL" id="TKR28277.1"/>
    </source>
</evidence>
<comment type="caution">
    <text evidence="2">The sequence shown here is derived from an EMBL/GenBank/DDBJ whole genome shotgun (WGS) entry which is preliminary data.</text>
</comment>
<organism evidence="2 3">
    <name type="scientific">Natronomonas salsuginis</name>
    <dbReference type="NCBI Taxonomy" id="2217661"/>
    <lineage>
        <taxon>Archaea</taxon>
        <taxon>Methanobacteriati</taxon>
        <taxon>Methanobacteriota</taxon>
        <taxon>Stenosarchaea group</taxon>
        <taxon>Halobacteria</taxon>
        <taxon>Halobacteriales</taxon>
        <taxon>Natronomonadaceae</taxon>
        <taxon>Natronomonas</taxon>
    </lineage>
</organism>
<dbReference type="Proteomes" id="UP000308037">
    <property type="component" value="Unassembled WGS sequence"/>
</dbReference>
<dbReference type="OrthoDB" id="312630at2157"/>
<dbReference type="InterPro" id="IPR043826">
    <property type="entry name" value="DUF5803"/>
</dbReference>
<dbReference type="EMBL" id="QKNX01000001">
    <property type="protein sequence ID" value="TKR28277.1"/>
    <property type="molecule type" value="Genomic_DNA"/>
</dbReference>
<keyword evidence="3" id="KW-1185">Reference proteome</keyword>
<feature type="transmembrane region" description="Helical" evidence="1">
    <location>
        <begin position="220"/>
        <end position="242"/>
    </location>
</feature>
<keyword evidence="1" id="KW-1133">Transmembrane helix</keyword>
<accession>A0A4U5JKG4</accession>
<dbReference type="RefSeq" id="WP_137275579.1">
    <property type="nucleotide sequence ID" value="NZ_QKNX01000001.1"/>
</dbReference>
<sequence length="273" mass="30362">MNRRLLATLAFVFLLALAGCTTILGNDVGDPASLSADAQYDYDTERDASITINRENYTAVYNVSAKVTGDNETIELWRTNALTLETPLEISALQFRYPNGTVVRYVDGEPVAIHEDGTEETTDALAVNTTRQRTIVHLPAEEGQLAFTAPKTGKELIIRPAVHGSYEIALPPDRDAQIPLLSRVRPPNDDRVVVDGRVHLRWEQLDSPAIAVQWYLDRDLWLFGGLAAVAGLVGVLGVIYYYRKIQRAAKRRDEEGIDVDYEDDRKGPPPGMR</sequence>
<dbReference type="PROSITE" id="PS51257">
    <property type="entry name" value="PROKAR_LIPOPROTEIN"/>
    <property type="match status" value="1"/>
</dbReference>
<protein>
    <submittedName>
        <fullName evidence="2">Uncharacterized protein</fullName>
    </submittedName>
</protein>
<proteinExistence type="predicted"/>
<name>A0A4U5JKG4_9EURY</name>
<gene>
    <name evidence="2" type="ORF">DM868_04205</name>
</gene>
<evidence type="ECO:0000256" key="1">
    <source>
        <dbReference type="SAM" id="Phobius"/>
    </source>
</evidence>
<reference evidence="2 3" key="1">
    <citation type="submission" date="2019-04" db="EMBL/GenBank/DDBJ databases">
        <title>Natronomonas sp. F20-122 a newhaloarchaeon isolated from a saline saltern of Isla Bacuta, Huelva, Spain.</title>
        <authorList>
            <person name="Duran-Viseras A."/>
            <person name="Sanchez-Porro C."/>
            <person name="Ventosa A."/>
        </authorList>
    </citation>
    <scope>NUCLEOTIDE SEQUENCE [LARGE SCALE GENOMIC DNA]</scope>
    <source>
        <strain evidence="2 3">F20-122</strain>
    </source>
</reference>
<keyword evidence="1" id="KW-0472">Membrane</keyword>
<keyword evidence="1" id="KW-0812">Transmembrane</keyword>